<feature type="compositionally biased region" description="Polar residues" evidence="1">
    <location>
        <begin position="10"/>
        <end position="20"/>
    </location>
</feature>
<feature type="region of interest" description="Disordered" evidence="1">
    <location>
        <begin position="1"/>
        <end position="29"/>
    </location>
</feature>
<sequence length="203" mass="22661">MEQFHRSQTSEKTFSFSPTPTKEADGNGRNKMFYFRSNTTNKVLSVLVSFHNLEEKDSVQLLATGVDSLLDISYAQLDASRPEYALQQAQTTKLTAYFDKNPEDAEARSILYCDFSEHCTSKFLNSVSISRLTPNTIKIETPVMLLQNTDHTQGHWNGTPFTVLNSTDALLTLRELSGVDTGAVLTVSKILLQPSDTDLPFTL</sequence>
<dbReference type="EMBL" id="OX597823">
    <property type="protein sequence ID" value="CAI9729589.1"/>
    <property type="molecule type" value="Genomic_DNA"/>
</dbReference>
<organism evidence="2 3">
    <name type="scientific">Octopus vulgaris</name>
    <name type="common">Common octopus</name>
    <dbReference type="NCBI Taxonomy" id="6645"/>
    <lineage>
        <taxon>Eukaryota</taxon>
        <taxon>Metazoa</taxon>
        <taxon>Spiralia</taxon>
        <taxon>Lophotrochozoa</taxon>
        <taxon>Mollusca</taxon>
        <taxon>Cephalopoda</taxon>
        <taxon>Coleoidea</taxon>
        <taxon>Octopodiformes</taxon>
        <taxon>Octopoda</taxon>
        <taxon>Incirrata</taxon>
        <taxon>Octopodidae</taxon>
        <taxon>Octopus</taxon>
    </lineage>
</organism>
<accession>A0AA36F9W5</accession>
<keyword evidence="3" id="KW-1185">Reference proteome</keyword>
<evidence type="ECO:0000313" key="2">
    <source>
        <dbReference type="EMBL" id="CAI9729589.1"/>
    </source>
</evidence>
<evidence type="ECO:0000313" key="3">
    <source>
        <dbReference type="Proteomes" id="UP001162480"/>
    </source>
</evidence>
<protein>
    <submittedName>
        <fullName evidence="2">Uncharacterized protein</fullName>
    </submittedName>
</protein>
<gene>
    <name evidence="2" type="ORF">OCTVUL_1B026238</name>
</gene>
<reference evidence="2" key="1">
    <citation type="submission" date="2023-08" db="EMBL/GenBank/DDBJ databases">
        <authorList>
            <person name="Alioto T."/>
            <person name="Alioto T."/>
            <person name="Gomez Garrido J."/>
        </authorList>
    </citation>
    <scope>NUCLEOTIDE SEQUENCE</scope>
</reference>
<dbReference type="AlphaFoldDB" id="A0AA36F9W5"/>
<proteinExistence type="predicted"/>
<evidence type="ECO:0000256" key="1">
    <source>
        <dbReference type="SAM" id="MobiDB-lite"/>
    </source>
</evidence>
<dbReference type="Proteomes" id="UP001162480">
    <property type="component" value="Chromosome 10"/>
</dbReference>
<name>A0AA36F9W5_OCTVU</name>